<gene>
    <name evidence="2" type="ORF">L3X38_026057</name>
</gene>
<dbReference type="AlphaFoldDB" id="A0AAD4W411"/>
<organism evidence="2 3">
    <name type="scientific">Prunus dulcis</name>
    <name type="common">Almond</name>
    <name type="synonym">Amygdalus dulcis</name>
    <dbReference type="NCBI Taxonomy" id="3755"/>
    <lineage>
        <taxon>Eukaryota</taxon>
        <taxon>Viridiplantae</taxon>
        <taxon>Streptophyta</taxon>
        <taxon>Embryophyta</taxon>
        <taxon>Tracheophyta</taxon>
        <taxon>Spermatophyta</taxon>
        <taxon>Magnoliopsida</taxon>
        <taxon>eudicotyledons</taxon>
        <taxon>Gunneridae</taxon>
        <taxon>Pentapetalae</taxon>
        <taxon>rosids</taxon>
        <taxon>fabids</taxon>
        <taxon>Rosales</taxon>
        <taxon>Rosaceae</taxon>
        <taxon>Amygdaloideae</taxon>
        <taxon>Amygdaleae</taxon>
        <taxon>Prunus</taxon>
    </lineage>
</organism>
<dbReference type="EMBL" id="JAJFAZ020000004">
    <property type="protein sequence ID" value="KAI5335923.1"/>
    <property type="molecule type" value="Genomic_DNA"/>
</dbReference>
<comment type="caution">
    <text evidence="2">The sequence shown here is derived from an EMBL/GenBank/DDBJ whole genome shotgun (WGS) entry which is preliminary data.</text>
</comment>
<evidence type="ECO:0000256" key="1">
    <source>
        <dbReference type="SAM" id="MobiDB-lite"/>
    </source>
</evidence>
<protein>
    <submittedName>
        <fullName evidence="2">Uncharacterized protein</fullName>
    </submittedName>
</protein>
<sequence>MPKGEGAEGHHSMPEGRECRRHKTCISQDKVLKAQNLHAARECAERTRVSKAQDLRVIRELPKGKRLTCHKGIAEGQKTCVSQGWVPKGEFASRKVIAEGHGCMSQGAVIGLEGVCASAYCTLSTTLAEWQIGLGNVFKLRRHPTEAVGEMSSSYDESLKPMSNGPHIGGR</sequence>
<proteinExistence type="predicted"/>
<name>A0AAD4W411_PRUDU</name>
<accession>A0AAD4W411</accession>
<evidence type="ECO:0000313" key="2">
    <source>
        <dbReference type="EMBL" id="KAI5335923.1"/>
    </source>
</evidence>
<dbReference type="Proteomes" id="UP001054821">
    <property type="component" value="Chromosome 4"/>
</dbReference>
<keyword evidence="3" id="KW-1185">Reference proteome</keyword>
<feature type="region of interest" description="Disordered" evidence="1">
    <location>
        <begin position="149"/>
        <end position="171"/>
    </location>
</feature>
<reference evidence="2 3" key="1">
    <citation type="journal article" date="2022" name="G3 (Bethesda)">
        <title>Whole-genome sequence and methylome profiling of the almond [Prunus dulcis (Mill.) D.A. Webb] cultivar 'Nonpareil'.</title>
        <authorList>
            <person name="D'Amico-Willman K.M."/>
            <person name="Ouma W.Z."/>
            <person name="Meulia T."/>
            <person name="Sideli G.M."/>
            <person name="Gradziel T.M."/>
            <person name="Fresnedo-Ramirez J."/>
        </authorList>
    </citation>
    <scope>NUCLEOTIDE SEQUENCE [LARGE SCALE GENOMIC DNA]</scope>
    <source>
        <strain evidence="2">Clone GOH B32 T37-40</strain>
    </source>
</reference>
<evidence type="ECO:0000313" key="3">
    <source>
        <dbReference type="Proteomes" id="UP001054821"/>
    </source>
</evidence>